<protein>
    <submittedName>
        <fullName evidence="1">Uncharacterized protein</fullName>
    </submittedName>
</protein>
<dbReference type="AlphaFoldDB" id="A0A0X3BNM5"/>
<dbReference type="Proteomes" id="UP000069850">
    <property type="component" value="Chromosome 1"/>
</dbReference>
<accession>A0A0X3BNM5</accession>
<organism evidence="1 2">
    <name type="scientific">Methanoculleus bourgensis</name>
    <dbReference type="NCBI Taxonomy" id="83986"/>
    <lineage>
        <taxon>Archaea</taxon>
        <taxon>Methanobacteriati</taxon>
        <taxon>Methanobacteriota</taxon>
        <taxon>Stenosarchaea group</taxon>
        <taxon>Methanomicrobia</taxon>
        <taxon>Methanomicrobiales</taxon>
        <taxon>Methanomicrobiaceae</taxon>
        <taxon>Methanoculleus</taxon>
    </lineage>
</organism>
<dbReference type="EMBL" id="LT158599">
    <property type="protein sequence ID" value="CVK33726.1"/>
    <property type="molecule type" value="Genomic_DNA"/>
</dbReference>
<reference evidence="1 2" key="1">
    <citation type="submission" date="2016-01" db="EMBL/GenBank/DDBJ databases">
        <authorList>
            <person name="Manzoor S."/>
        </authorList>
    </citation>
    <scope>NUCLEOTIDE SEQUENCE [LARGE SCALE GENOMIC DNA]</scope>
    <source>
        <strain evidence="1">Methanoculleus sp MAB1</strain>
    </source>
</reference>
<gene>
    <name evidence="1" type="ORF">MMAB1_2513</name>
</gene>
<dbReference type="KEGG" id="mema:MMAB1_2513"/>
<name>A0A0X3BNM5_9EURY</name>
<sequence>MISYVLVIRYFIYIFSFHPFNRRFCSAADSRLTKSVKDCYNAPVVQGRIYGRLEAFFERIQANPCGLPFTRTASTPGAFHLTLRVRWSDRRSLALPRRTQRVLVGRRYMDFAASRSTRELIGCHMKY</sequence>
<proteinExistence type="predicted"/>
<evidence type="ECO:0000313" key="1">
    <source>
        <dbReference type="EMBL" id="CVK33726.1"/>
    </source>
</evidence>
<evidence type="ECO:0000313" key="2">
    <source>
        <dbReference type="Proteomes" id="UP000069850"/>
    </source>
</evidence>